<evidence type="ECO:0000313" key="3">
    <source>
        <dbReference type="Proteomes" id="UP000184428"/>
    </source>
</evidence>
<reference evidence="2 3" key="1">
    <citation type="submission" date="2016-12" db="EMBL/GenBank/DDBJ databases">
        <authorList>
            <person name="Song W.-J."/>
            <person name="Kurnit D.M."/>
        </authorList>
    </citation>
    <scope>NUCLEOTIDE SEQUENCE [LARGE SCALE GENOMIC DNA]</scope>
    <source>
        <strain evidence="2 3">DSM 43162</strain>
    </source>
</reference>
<keyword evidence="1" id="KW-0812">Transmembrane</keyword>
<dbReference type="Proteomes" id="UP000184428">
    <property type="component" value="Unassembled WGS sequence"/>
</dbReference>
<proteinExistence type="predicted"/>
<sequence>MSEPEPGALLAADHLATHARMQAAVRAASFRYVGWLLAFAALNVVYLTALGLLTDDGAVLWLTAAYLLCTAGLTVGFLSGLRLTPSGFSRRWVRALLSWAAVFAVVLVLGLLFFRGQPLFWFPASLLSAVPLVLGARAEARA</sequence>
<name>A0A1M7TKZ6_9ACTN</name>
<evidence type="ECO:0000313" key="2">
    <source>
        <dbReference type="EMBL" id="SHN71402.1"/>
    </source>
</evidence>
<dbReference type="RefSeq" id="WP_072916960.1">
    <property type="nucleotide sequence ID" value="NZ_FRDM01000007.1"/>
</dbReference>
<feature type="transmembrane region" description="Helical" evidence="1">
    <location>
        <begin position="30"/>
        <end position="53"/>
    </location>
</feature>
<accession>A0A1M7TKZ6</accession>
<dbReference type="EMBL" id="FRDM01000007">
    <property type="protein sequence ID" value="SHN71402.1"/>
    <property type="molecule type" value="Genomic_DNA"/>
</dbReference>
<feature type="transmembrane region" description="Helical" evidence="1">
    <location>
        <begin position="59"/>
        <end position="81"/>
    </location>
</feature>
<evidence type="ECO:0000256" key="1">
    <source>
        <dbReference type="SAM" id="Phobius"/>
    </source>
</evidence>
<protein>
    <submittedName>
        <fullName evidence="2">Uncharacterized protein</fullName>
    </submittedName>
</protein>
<keyword evidence="1" id="KW-1133">Transmembrane helix</keyword>
<feature type="transmembrane region" description="Helical" evidence="1">
    <location>
        <begin position="93"/>
        <end position="114"/>
    </location>
</feature>
<dbReference type="AlphaFoldDB" id="A0A1M7TKZ6"/>
<keyword evidence="1" id="KW-0472">Membrane</keyword>
<gene>
    <name evidence="2" type="ORF">SAMN05660350_01895</name>
</gene>
<feature type="transmembrane region" description="Helical" evidence="1">
    <location>
        <begin position="120"/>
        <end position="138"/>
    </location>
</feature>
<organism evidence="2 3">
    <name type="scientific">Geodermatophilus obscurus</name>
    <dbReference type="NCBI Taxonomy" id="1861"/>
    <lineage>
        <taxon>Bacteria</taxon>
        <taxon>Bacillati</taxon>
        <taxon>Actinomycetota</taxon>
        <taxon>Actinomycetes</taxon>
        <taxon>Geodermatophilales</taxon>
        <taxon>Geodermatophilaceae</taxon>
        <taxon>Geodermatophilus</taxon>
    </lineage>
</organism>